<reference evidence="2" key="1">
    <citation type="submission" date="2016-10" db="EMBL/GenBank/DDBJ databases">
        <authorList>
            <person name="de Groot N.N."/>
        </authorList>
    </citation>
    <scope>NUCLEOTIDE SEQUENCE [LARGE SCALE GENOMIC DNA]</scope>
</reference>
<dbReference type="InterPro" id="IPR006450">
    <property type="entry name" value="Phage_HK97_gp6-like"/>
</dbReference>
<accession>A0A1L2JY52</accession>
<dbReference type="RefSeq" id="YP_009831961.1">
    <property type="nucleotide sequence ID" value="NC_048651.1"/>
</dbReference>
<dbReference type="GeneID" id="55601652"/>
<dbReference type="EMBL" id="KX965989">
    <property type="protein sequence ID" value="APC46497.1"/>
    <property type="molecule type" value="Genomic_DNA"/>
</dbReference>
<dbReference type="InterPro" id="IPR053746">
    <property type="entry name" value="Viral_HT_Connector_Assembly"/>
</dbReference>
<dbReference type="Proteomes" id="UP000224836">
    <property type="component" value="Segment"/>
</dbReference>
<protein>
    <submittedName>
        <fullName evidence="1">Head-tail connector protein</fullName>
    </submittedName>
</protein>
<name>A0A1L2JY52_9CAUD</name>
<dbReference type="Pfam" id="PF05135">
    <property type="entry name" value="Phage_connect_1"/>
    <property type="match status" value="1"/>
</dbReference>
<dbReference type="InterPro" id="IPR021146">
    <property type="entry name" value="Phage_gp6-like_head-tail"/>
</dbReference>
<dbReference type="NCBIfam" id="TIGR01560">
    <property type="entry name" value="put_DNA_pack"/>
    <property type="match status" value="1"/>
</dbReference>
<keyword evidence="2" id="KW-1185">Reference proteome</keyword>
<proteinExistence type="predicted"/>
<organism evidence="1 2">
    <name type="scientific">Aeribacillus phage AP45</name>
    <dbReference type="NCBI Taxonomy" id="1913112"/>
    <lineage>
        <taxon>Viruses</taxon>
        <taxon>Duplodnaviria</taxon>
        <taxon>Heunggongvirae</taxon>
        <taxon>Uroviricota</taxon>
        <taxon>Caudoviricetes</taxon>
        <taxon>Kamchatkavirus</taxon>
        <taxon>Kamchatkavirus AP45</taxon>
    </lineage>
</organism>
<dbReference type="KEGG" id="vg:55601652"/>
<evidence type="ECO:0000313" key="2">
    <source>
        <dbReference type="Proteomes" id="UP000224836"/>
    </source>
</evidence>
<sequence>MGEYMTLEELKIRLKIPLEDTTQDEYLQVALDDAIDYVKEYCRQTFEEGLPPAVKQAVAKLVKAYQENSNIASMSMDGLSKSFFEGSTMNEVHRLLKPYRRVRFI</sequence>
<evidence type="ECO:0000313" key="1">
    <source>
        <dbReference type="EMBL" id="APC46497.1"/>
    </source>
</evidence>
<dbReference type="Gene3D" id="1.10.246.150">
    <property type="match status" value="1"/>
</dbReference>